<name>A0A0F9QRC2_9ZZZZ</name>
<organism evidence="2">
    <name type="scientific">marine sediment metagenome</name>
    <dbReference type="NCBI Taxonomy" id="412755"/>
    <lineage>
        <taxon>unclassified sequences</taxon>
        <taxon>metagenomes</taxon>
        <taxon>ecological metagenomes</taxon>
    </lineage>
</organism>
<evidence type="ECO:0000256" key="1">
    <source>
        <dbReference type="SAM" id="Phobius"/>
    </source>
</evidence>
<keyword evidence="1" id="KW-0812">Transmembrane</keyword>
<feature type="transmembrane region" description="Helical" evidence="1">
    <location>
        <begin position="43"/>
        <end position="64"/>
    </location>
</feature>
<keyword evidence="1" id="KW-0472">Membrane</keyword>
<protein>
    <submittedName>
        <fullName evidence="2">Uncharacterized protein</fullName>
    </submittedName>
</protein>
<gene>
    <name evidence="2" type="ORF">LCGC14_0686790</name>
</gene>
<dbReference type="AlphaFoldDB" id="A0A0F9QRC2"/>
<keyword evidence="1" id="KW-1133">Transmembrane helix</keyword>
<dbReference type="EMBL" id="LAZR01001413">
    <property type="protein sequence ID" value="KKN45054.1"/>
    <property type="molecule type" value="Genomic_DNA"/>
</dbReference>
<sequence>MVGGLKMETQRLWELVCQNAEHIQVINREMGEVMAKVEYIKGILNWQFGLLSLILAGLVFNIFATKRNGRK</sequence>
<accession>A0A0F9QRC2</accession>
<reference evidence="2" key="1">
    <citation type="journal article" date="2015" name="Nature">
        <title>Complex archaea that bridge the gap between prokaryotes and eukaryotes.</title>
        <authorList>
            <person name="Spang A."/>
            <person name="Saw J.H."/>
            <person name="Jorgensen S.L."/>
            <person name="Zaremba-Niedzwiedzka K."/>
            <person name="Martijn J."/>
            <person name="Lind A.E."/>
            <person name="van Eijk R."/>
            <person name="Schleper C."/>
            <person name="Guy L."/>
            <person name="Ettema T.J."/>
        </authorList>
    </citation>
    <scope>NUCLEOTIDE SEQUENCE</scope>
</reference>
<comment type="caution">
    <text evidence="2">The sequence shown here is derived from an EMBL/GenBank/DDBJ whole genome shotgun (WGS) entry which is preliminary data.</text>
</comment>
<proteinExistence type="predicted"/>
<evidence type="ECO:0000313" key="2">
    <source>
        <dbReference type="EMBL" id="KKN45054.1"/>
    </source>
</evidence>